<dbReference type="RefSeq" id="WP_072553974.1">
    <property type="nucleotide sequence ID" value="NZ_CP018153.1"/>
</dbReference>
<dbReference type="AlphaFoldDB" id="A0A1L3J858"/>
<keyword evidence="1" id="KW-0378">Hydrolase</keyword>
<sequence>MLWSKWRIVFLLTFISIFNFSESFSQNVFDIENEKGEYRQKFELVNGLVIIPVEVNGRELSFLLDTGVDSTILFSFAEEDSIQLKNPSVIYLKGLGEGEPLRALKSTHNTIKMGDVIGRNQSIYILEGGVLNISNRLGVAINGIIGYEFFKDFVVKFNYDREVMDIYQNWRYDYKKCKRCVELPLSFYKNKPYISVEIELENSAPQMVNMLLDSGSGDAVWLLENPEKNINIPNESFNDFLGFGISGSVYGQRSRINKLSVGKFDLNQVTVSFPDSLYTQNTETDEYRDGSIGSQVLERFHSIFDYSRRKLILKPNRNFRKAFEYNMSGVVLEHSGYNIVKSENINSIPFELESDNGDALTLYQSKRQVEYVLEASYSVAEIRPGSPAEIAGLKVGDEILRLNRRPVYKYNLQKLAQIFSSKEGKRIKLEIMRGEIFMEIEFKLKRIL</sequence>
<dbReference type="STRING" id="1913577.LPB144_13085"/>
<dbReference type="InterPro" id="IPR041489">
    <property type="entry name" value="PDZ_6"/>
</dbReference>
<evidence type="ECO:0008006" key="6">
    <source>
        <dbReference type="Google" id="ProtNLM"/>
    </source>
</evidence>
<evidence type="ECO:0000313" key="5">
    <source>
        <dbReference type="Proteomes" id="UP000182510"/>
    </source>
</evidence>
<evidence type="ECO:0000313" key="4">
    <source>
        <dbReference type="EMBL" id="APG61283.1"/>
    </source>
</evidence>
<dbReference type="InterPro" id="IPR034122">
    <property type="entry name" value="Retropepsin-like_bacterial"/>
</dbReference>
<dbReference type="InterPro" id="IPR021109">
    <property type="entry name" value="Peptidase_aspartic_dom_sf"/>
</dbReference>
<dbReference type="SMART" id="SM00228">
    <property type="entry name" value="PDZ"/>
    <property type="match status" value="1"/>
</dbReference>
<feature type="domain" description="Peptidase A2" evidence="3">
    <location>
        <begin position="60"/>
        <end position="96"/>
    </location>
</feature>
<dbReference type="PROSITE" id="PS50175">
    <property type="entry name" value="ASP_PROT_RETROV"/>
    <property type="match status" value="1"/>
</dbReference>
<evidence type="ECO:0000259" key="3">
    <source>
        <dbReference type="PROSITE" id="PS50175"/>
    </source>
</evidence>
<proteinExistence type="predicted"/>
<keyword evidence="5" id="KW-1185">Reference proteome</keyword>
<dbReference type="InterPro" id="IPR001995">
    <property type="entry name" value="Peptidase_A2_cat"/>
</dbReference>
<accession>A0A1L3J858</accession>
<dbReference type="SUPFAM" id="SSF50156">
    <property type="entry name" value="PDZ domain-like"/>
    <property type="match status" value="1"/>
</dbReference>
<evidence type="ECO:0000256" key="1">
    <source>
        <dbReference type="ARBA" id="ARBA00022801"/>
    </source>
</evidence>
<dbReference type="EMBL" id="CP018153">
    <property type="protein sequence ID" value="APG61283.1"/>
    <property type="molecule type" value="Genomic_DNA"/>
</dbReference>
<dbReference type="SUPFAM" id="SSF50630">
    <property type="entry name" value="Acid proteases"/>
    <property type="match status" value="1"/>
</dbReference>
<dbReference type="Gene3D" id="2.30.42.10">
    <property type="match status" value="1"/>
</dbReference>
<dbReference type="Pfam" id="PF13650">
    <property type="entry name" value="Asp_protease_2"/>
    <property type="match status" value="1"/>
</dbReference>
<dbReference type="KEGG" id="grl:LPB144_13085"/>
<dbReference type="OrthoDB" id="3521766at2"/>
<gene>
    <name evidence="4" type="ORF">LPB144_13085</name>
</gene>
<dbReference type="CDD" id="cd05483">
    <property type="entry name" value="retropepsin_like_bacteria"/>
    <property type="match status" value="1"/>
</dbReference>
<dbReference type="InterPro" id="IPR036034">
    <property type="entry name" value="PDZ_sf"/>
</dbReference>
<feature type="domain" description="PDZ" evidence="2">
    <location>
        <begin position="347"/>
        <end position="435"/>
    </location>
</feature>
<reference evidence="4 5" key="1">
    <citation type="submission" date="2016-11" db="EMBL/GenBank/DDBJ databases">
        <title>Gramella sp. LPB0144 isolated from marine environment.</title>
        <authorList>
            <person name="Kim E."/>
            <person name="Yi H."/>
        </authorList>
    </citation>
    <scope>NUCLEOTIDE SEQUENCE [LARGE SCALE GENOMIC DNA]</scope>
    <source>
        <strain evidence="4 5">LPB0144</strain>
    </source>
</reference>
<name>A0A1L3J858_9FLAO</name>
<dbReference type="Gene3D" id="2.40.70.10">
    <property type="entry name" value="Acid Proteases"/>
    <property type="match status" value="2"/>
</dbReference>
<evidence type="ECO:0000259" key="2">
    <source>
        <dbReference type="PROSITE" id="PS50106"/>
    </source>
</evidence>
<dbReference type="GO" id="GO:0004190">
    <property type="term" value="F:aspartic-type endopeptidase activity"/>
    <property type="evidence" value="ECO:0007669"/>
    <property type="project" value="InterPro"/>
</dbReference>
<dbReference type="Pfam" id="PF17820">
    <property type="entry name" value="PDZ_6"/>
    <property type="match status" value="1"/>
</dbReference>
<dbReference type="InterPro" id="IPR001478">
    <property type="entry name" value="PDZ"/>
</dbReference>
<dbReference type="PROSITE" id="PS50106">
    <property type="entry name" value="PDZ"/>
    <property type="match status" value="1"/>
</dbReference>
<dbReference type="GO" id="GO:0006508">
    <property type="term" value="P:proteolysis"/>
    <property type="evidence" value="ECO:0007669"/>
    <property type="project" value="InterPro"/>
</dbReference>
<protein>
    <recommendedName>
        <fullName evidence="6">PDZ domain-containing protein</fullName>
    </recommendedName>
</protein>
<organism evidence="4 5">
    <name type="scientific">Christiangramia salexigens</name>
    <dbReference type="NCBI Taxonomy" id="1913577"/>
    <lineage>
        <taxon>Bacteria</taxon>
        <taxon>Pseudomonadati</taxon>
        <taxon>Bacteroidota</taxon>
        <taxon>Flavobacteriia</taxon>
        <taxon>Flavobacteriales</taxon>
        <taxon>Flavobacteriaceae</taxon>
        <taxon>Christiangramia</taxon>
    </lineage>
</organism>
<dbReference type="Proteomes" id="UP000182510">
    <property type="component" value="Chromosome"/>
</dbReference>